<dbReference type="PROSITE" id="PS00463">
    <property type="entry name" value="ZN2_CY6_FUNGAL_1"/>
    <property type="match status" value="1"/>
</dbReference>
<keyword evidence="5" id="KW-0238">DNA-binding</keyword>
<evidence type="ECO:0000256" key="4">
    <source>
        <dbReference type="ARBA" id="ARBA00023015"/>
    </source>
</evidence>
<keyword evidence="7" id="KW-0539">Nucleus</keyword>
<dbReference type="GO" id="GO:0005634">
    <property type="term" value="C:nucleus"/>
    <property type="evidence" value="ECO:0007669"/>
    <property type="project" value="UniProtKB-SubCell"/>
</dbReference>
<comment type="subcellular location">
    <subcellularLocation>
        <location evidence="1">Nucleus</location>
    </subcellularLocation>
</comment>
<dbReference type="PROSITE" id="PS50048">
    <property type="entry name" value="ZN2_CY6_FUNGAL_2"/>
    <property type="match status" value="1"/>
</dbReference>
<dbReference type="InterPro" id="IPR001138">
    <property type="entry name" value="Zn2Cys6_DnaBD"/>
</dbReference>
<dbReference type="SMART" id="SM00906">
    <property type="entry name" value="Fungal_trans"/>
    <property type="match status" value="1"/>
</dbReference>
<evidence type="ECO:0000313" key="11">
    <source>
        <dbReference type="Proteomes" id="UP000700596"/>
    </source>
</evidence>
<comment type="caution">
    <text evidence="10">The sequence shown here is derived from an EMBL/GenBank/DDBJ whole genome shotgun (WGS) entry which is preliminary data.</text>
</comment>
<dbReference type="OrthoDB" id="25921at2759"/>
<accession>A0A9P9IPK5</accession>
<evidence type="ECO:0000256" key="2">
    <source>
        <dbReference type="ARBA" id="ARBA00022723"/>
    </source>
</evidence>
<keyword evidence="11" id="KW-1185">Reference proteome</keyword>
<reference evidence="10" key="1">
    <citation type="journal article" date="2021" name="Nat. Commun.">
        <title>Genetic determinants of endophytism in the Arabidopsis root mycobiome.</title>
        <authorList>
            <person name="Mesny F."/>
            <person name="Miyauchi S."/>
            <person name="Thiergart T."/>
            <person name="Pickel B."/>
            <person name="Atanasova L."/>
            <person name="Karlsson M."/>
            <person name="Huettel B."/>
            <person name="Barry K.W."/>
            <person name="Haridas S."/>
            <person name="Chen C."/>
            <person name="Bauer D."/>
            <person name="Andreopoulos W."/>
            <person name="Pangilinan J."/>
            <person name="LaButti K."/>
            <person name="Riley R."/>
            <person name="Lipzen A."/>
            <person name="Clum A."/>
            <person name="Drula E."/>
            <person name="Henrissat B."/>
            <person name="Kohler A."/>
            <person name="Grigoriev I.V."/>
            <person name="Martin F.M."/>
            <person name="Hacquard S."/>
        </authorList>
    </citation>
    <scope>NUCLEOTIDE SEQUENCE</scope>
    <source>
        <strain evidence="10">MPI-CAGE-CH-0243</strain>
    </source>
</reference>
<evidence type="ECO:0000313" key="10">
    <source>
        <dbReference type="EMBL" id="KAH7126635.1"/>
    </source>
</evidence>
<feature type="compositionally biased region" description="Basic residues" evidence="8">
    <location>
        <begin position="683"/>
        <end position="700"/>
    </location>
</feature>
<dbReference type="Pfam" id="PF04082">
    <property type="entry name" value="Fungal_trans"/>
    <property type="match status" value="1"/>
</dbReference>
<keyword evidence="6" id="KW-0804">Transcription</keyword>
<feature type="domain" description="Zn(2)-C6 fungal-type" evidence="9">
    <location>
        <begin position="9"/>
        <end position="39"/>
    </location>
</feature>
<gene>
    <name evidence="10" type="ORF">B0J11DRAFT_281767</name>
</gene>
<keyword evidence="4" id="KW-0805">Transcription regulation</keyword>
<dbReference type="GO" id="GO:0000981">
    <property type="term" value="F:DNA-binding transcription factor activity, RNA polymerase II-specific"/>
    <property type="evidence" value="ECO:0007669"/>
    <property type="project" value="InterPro"/>
</dbReference>
<evidence type="ECO:0000256" key="3">
    <source>
        <dbReference type="ARBA" id="ARBA00022833"/>
    </source>
</evidence>
<keyword evidence="2" id="KW-0479">Metal-binding</keyword>
<organism evidence="10 11">
    <name type="scientific">Dendryphion nanum</name>
    <dbReference type="NCBI Taxonomy" id="256645"/>
    <lineage>
        <taxon>Eukaryota</taxon>
        <taxon>Fungi</taxon>
        <taxon>Dikarya</taxon>
        <taxon>Ascomycota</taxon>
        <taxon>Pezizomycotina</taxon>
        <taxon>Dothideomycetes</taxon>
        <taxon>Pleosporomycetidae</taxon>
        <taxon>Pleosporales</taxon>
        <taxon>Torulaceae</taxon>
        <taxon>Dendryphion</taxon>
    </lineage>
</organism>
<protein>
    <submittedName>
        <fullName evidence="10">Fungal-specific transcription factor domain-containing protein</fullName>
    </submittedName>
</protein>
<dbReference type="InterPro" id="IPR036864">
    <property type="entry name" value="Zn2-C6_fun-type_DNA-bd_sf"/>
</dbReference>
<evidence type="ECO:0000256" key="5">
    <source>
        <dbReference type="ARBA" id="ARBA00023125"/>
    </source>
</evidence>
<dbReference type="GO" id="GO:0008270">
    <property type="term" value="F:zinc ion binding"/>
    <property type="evidence" value="ECO:0007669"/>
    <property type="project" value="InterPro"/>
</dbReference>
<dbReference type="SMART" id="SM00066">
    <property type="entry name" value="GAL4"/>
    <property type="match status" value="1"/>
</dbReference>
<keyword evidence="3" id="KW-0862">Zinc</keyword>
<evidence type="ECO:0000256" key="1">
    <source>
        <dbReference type="ARBA" id="ARBA00004123"/>
    </source>
</evidence>
<feature type="region of interest" description="Disordered" evidence="8">
    <location>
        <begin position="671"/>
        <end position="723"/>
    </location>
</feature>
<evidence type="ECO:0000259" key="9">
    <source>
        <dbReference type="PROSITE" id="PS50048"/>
    </source>
</evidence>
<sequence>MMSAKVRIACKRCRVKRIKCDGGIPGCGNCQRANQPCVDVDGRDKTVSIPRDFAASARARIEWLEIQIRSLSPEFDLVQGPQVDFSFLEGLASSVQPGPPSPDTQIVAQQAPDSSAALPTIPNKRTYASIADPMNQDSFGEEARSVALHLGLLTLNSDSRQTHYLGTSSGRLFTSLIGADSPDTIPRRSASVTSSVSPGYSGPFAYTKRAKDSCRMLYDSLRKNLPSEEDAHILLQVYFENIHLDHPFMHPSSVMSAVEALYQCAAADVAVEIGYKGWPASMQPFEYNGEYDVSRNTNCTPISIFTASYHVFMVFTLAATVKVRQRTYDFAPNQFYRVAMSSGQQCFSETSIASLQGTLLLAAYSLLTPAEINIWTLIYVAMAHCVDLGLHRTPHSVSTLSRTAIFVRRMIFFSVYHLDRSIAAIQGRPLGIRDETFDLQLPTIEDVQSDISSVEAMKFVLELSVSDCLAFAVHRFKLDPIISQIKLLFYHLPSQASDYVWPSDQQSSLLHIRQKLEDWRHELSAIANTLKVASGEIRLDHHKYELKLTSQFHAIMILLYQPSQTIPHPTEQSLLVCCQSATSRLRTYNELYNIDGFYQSWRSVQGIFSSGATMIYCIWTSDLVRKTFPLVQVMSDLRKCTNLLSVGGEWWPSVKRGKESLDKAMDALPRKYETNQHQDRGHRDHVRPRMPSMRHNHTTAHTRPDESLDTTTTNEIGKDDDRGLHRTFDEEHVDTINFSNTTSGFVTTDWTVLENNEFAHMQEFSDPFIDSTVGPPDSAVEAFIAEFLNNDTAWNPF</sequence>
<dbReference type="GO" id="GO:0006351">
    <property type="term" value="P:DNA-templated transcription"/>
    <property type="evidence" value="ECO:0007669"/>
    <property type="project" value="InterPro"/>
</dbReference>
<dbReference type="InterPro" id="IPR052202">
    <property type="entry name" value="Yeast_MetPath_Reg"/>
</dbReference>
<dbReference type="GO" id="GO:0045944">
    <property type="term" value="P:positive regulation of transcription by RNA polymerase II"/>
    <property type="evidence" value="ECO:0007669"/>
    <property type="project" value="TreeGrafter"/>
</dbReference>
<dbReference type="CDD" id="cd12148">
    <property type="entry name" value="fungal_TF_MHR"/>
    <property type="match status" value="1"/>
</dbReference>
<dbReference type="Pfam" id="PF00172">
    <property type="entry name" value="Zn_clus"/>
    <property type="match status" value="1"/>
</dbReference>
<proteinExistence type="predicted"/>
<dbReference type="SUPFAM" id="SSF57701">
    <property type="entry name" value="Zn2/Cys6 DNA-binding domain"/>
    <property type="match status" value="1"/>
</dbReference>
<evidence type="ECO:0000256" key="7">
    <source>
        <dbReference type="ARBA" id="ARBA00023242"/>
    </source>
</evidence>
<dbReference type="GO" id="GO:0043565">
    <property type="term" value="F:sequence-specific DNA binding"/>
    <property type="evidence" value="ECO:0007669"/>
    <property type="project" value="TreeGrafter"/>
</dbReference>
<dbReference type="PANTHER" id="PTHR47782">
    <property type="entry name" value="ZN(II)2CYS6 TRANSCRIPTION FACTOR (EUROFUNG)-RELATED"/>
    <property type="match status" value="1"/>
</dbReference>
<dbReference type="Gene3D" id="4.10.240.10">
    <property type="entry name" value="Zn(2)-C6 fungal-type DNA-binding domain"/>
    <property type="match status" value="1"/>
</dbReference>
<dbReference type="AlphaFoldDB" id="A0A9P9IPK5"/>
<name>A0A9P9IPK5_9PLEO</name>
<evidence type="ECO:0000256" key="6">
    <source>
        <dbReference type="ARBA" id="ARBA00023163"/>
    </source>
</evidence>
<dbReference type="CDD" id="cd00067">
    <property type="entry name" value="GAL4"/>
    <property type="match status" value="1"/>
</dbReference>
<dbReference type="PANTHER" id="PTHR47782:SF1">
    <property type="entry name" value="PYRIMIDINE PATHWAY REGULATORY PROTEIN 1"/>
    <property type="match status" value="1"/>
</dbReference>
<dbReference type="InterPro" id="IPR007219">
    <property type="entry name" value="XnlR_reg_dom"/>
</dbReference>
<feature type="compositionally biased region" description="Basic and acidic residues" evidence="8">
    <location>
        <begin position="671"/>
        <end position="682"/>
    </location>
</feature>
<evidence type="ECO:0000256" key="8">
    <source>
        <dbReference type="SAM" id="MobiDB-lite"/>
    </source>
</evidence>
<dbReference type="EMBL" id="JAGMWT010000006">
    <property type="protein sequence ID" value="KAH7126635.1"/>
    <property type="molecule type" value="Genomic_DNA"/>
</dbReference>
<dbReference type="Proteomes" id="UP000700596">
    <property type="component" value="Unassembled WGS sequence"/>
</dbReference>